<feature type="signal peptide" evidence="1">
    <location>
        <begin position="1"/>
        <end position="25"/>
    </location>
</feature>
<evidence type="ECO:0000313" key="3">
    <source>
        <dbReference type="EMBL" id="KAK1321125.1"/>
    </source>
</evidence>
<keyword evidence="4" id="KW-1185">Reference proteome</keyword>
<dbReference type="InterPro" id="IPR001480">
    <property type="entry name" value="Bulb-type_lectin_dom"/>
</dbReference>
<gene>
    <name evidence="3" type="ORF">QJS10_CPA03g01732</name>
</gene>
<dbReference type="EMBL" id="JAUJYO010000003">
    <property type="protein sequence ID" value="KAK1321125.1"/>
    <property type="molecule type" value="Genomic_DNA"/>
</dbReference>
<accession>A0AAV9F5C2</accession>
<dbReference type="SMART" id="SM00108">
    <property type="entry name" value="B_lectin"/>
    <property type="match status" value="1"/>
</dbReference>
<evidence type="ECO:0000313" key="4">
    <source>
        <dbReference type="Proteomes" id="UP001180020"/>
    </source>
</evidence>
<comment type="caution">
    <text evidence="3">The sequence shown here is derived from an EMBL/GenBank/DDBJ whole genome shotgun (WGS) entry which is preliminary data.</text>
</comment>
<dbReference type="Proteomes" id="UP001180020">
    <property type="component" value="Unassembled WGS sequence"/>
</dbReference>
<evidence type="ECO:0000259" key="2">
    <source>
        <dbReference type="PROSITE" id="PS50927"/>
    </source>
</evidence>
<proteinExistence type="predicted"/>
<sequence>MAKPSSLTLLTLFTLLATFFSSGFADNILYTNEILSDGASLTYAGYRLTMQSDCNLVLYDNNRAIWSSDTYNRASGCYLKMQSDGNLVIYSNNGVVWASGTNVGNGNYILVLQRDRNVVIYGSSVWASATNAYGVGVTINPLKNSTTGGIAMVTN</sequence>
<dbReference type="InterPro" id="IPR036426">
    <property type="entry name" value="Bulb-type_lectin_dom_sf"/>
</dbReference>
<dbReference type="Gene3D" id="2.90.10.10">
    <property type="entry name" value="Bulb-type lectin domain"/>
    <property type="match status" value="1"/>
</dbReference>
<dbReference type="SUPFAM" id="SSF51110">
    <property type="entry name" value="alpha-D-mannose-specific plant lectins"/>
    <property type="match status" value="1"/>
</dbReference>
<reference evidence="3" key="2">
    <citation type="submission" date="2023-06" db="EMBL/GenBank/DDBJ databases">
        <authorList>
            <person name="Ma L."/>
            <person name="Liu K.-W."/>
            <person name="Li Z."/>
            <person name="Hsiao Y.-Y."/>
            <person name="Qi Y."/>
            <person name="Fu T."/>
            <person name="Tang G."/>
            <person name="Zhang D."/>
            <person name="Sun W.-H."/>
            <person name="Liu D.-K."/>
            <person name="Li Y."/>
            <person name="Chen G.-Z."/>
            <person name="Liu X.-D."/>
            <person name="Liao X.-Y."/>
            <person name="Jiang Y.-T."/>
            <person name="Yu X."/>
            <person name="Hao Y."/>
            <person name="Huang J."/>
            <person name="Zhao X.-W."/>
            <person name="Ke S."/>
            <person name="Chen Y.-Y."/>
            <person name="Wu W.-L."/>
            <person name="Hsu J.-L."/>
            <person name="Lin Y.-F."/>
            <person name="Huang M.-D."/>
            <person name="Li C.-Y."/>
            <person name="Huang L."/>
            <person name="Wang Z.-W."/>
            <person name="Zhao X."/>
            <person name="Zhong W.-Y."/>
            <person name="Peng D.-H."/>
            <person name="Ahmad S."/>
            <person name="Lan S."/>
            <person name="Zhang J.-S."/>
            <person name="Tsai W.-C."/>
            <person name="Van De Peer Y."/>
            <person name="Liu Z.-J."/>
        </authorList>
    </citation>
    <scope>NUCLEOTIDE SEQUENCE</scope>
    <source>
        <strain evidence="3">CP</strain>
        <tissue evidence="3">Leaves</tissue>
    </source>
</reference>
<evidence type="ECO:0000256" key="1">
    <source>
        <dbReference type="SAM" id="SignalP"/>
    </source>
</evidence>
<name>A0AAV9F5C2_ACOCL</name>
<keyword evidence="1" id="KW-0732">Signal</keyword>
<dbReference type="CDD" id="cd00028">
    <property type="entry name" value="B_lectin"/>
    <property type="match status" value="1"/>
</dbReference>
<reference evidence="3" key="1">
    <citation type="journal article" date="2023" name="Nat. Commun.">
        <title>Diploid and tetraploid genomes of Acorus and the evolution of monocots.</title>
        <authorList>
            <person name="Ma L."/>
            <person name="Liu K.W."/>
            <person name="Li Z."/>
            <person name="Hsiao Y.Y."/>
            <person name="Qi Y."/>
            <person name="Fu T."/>
            <person name="Tang G.D."/>
            <person name="Zhang D."/>
            <person name="Sun W.H."/>
            <person name="Liu D.K."/>
            <person name="Li Y."/>
            <person name="Chen G.Z."/>
            <person name="Liu X.D."/>
            <person name="Liao X.Y."/>
            <person name="Jiang Y.T."/>
            <person name="Yu X."/>
            <person name="Hao Y."/>
            <person name="Huang J."/>
            <person name="Zhao X.W."/>
            <person name="Ke S."/>
            <person name="Chen Y.Y."/>
            <person name="Wu W.L."/>
            <person name="Hsu J.L."/>
            <person name="Lin Y.F."/>
            <person name="Huang M.D."/>
            <person name="Li C.Y."/>
            <person name="Huang L."/>
            <person name="Wang Z.W."/>
            <person name="Zhao X."/>
            <person name="Zhong W.Y."/>
            <person name="Peng D.H."/>
            <person name="Ahmad S."/>
            <person name="Lan S."/>
            <person name="Zhang J.S."/>
            <person name="Tsai W.C."/>
            <person name="Van de Peer Y."/>
            <person name="Liu Z.J."/>
        </authorList>
    </citation>
    <scope>NUCLEOTIDE SEQUENCE</scope>
    <source>
        <strain evidence="3">CP</strain>
    </source>
</reference>
<protein>
    <recommendedName>
        <fullName evidence="2">Bulb-type lectin domain-containing protein</fullName>
    </recommendedName>
</protein>
<organism evidence="3 4">
    <name type="scientific">Acorus calamus</name>
    <name type="common">Sweet flag</name>
    <dbReference type="NCBI Taxonomy" id="4465"/>
    <lineage>
        <taxon>Eukaryota</taxon>
        <taxon>Viridiplantae</taxon>
        <taxon>Streptophyta</taxon>
        <taxon>Embryophyta</taxon>
        <taxon>Tracheophyta</taxon>
        <taxon>Spermatophyta</taxon>
        <taxon>Magnoliopsida</taxon>
        <taxon>Liliopsida</taxon>
        <taxon>Acoraceae</taxon>
        <taxon>Acorus</taxon>
    </lineage>
</organism>
<dbReference type="AlphaFoldDB" id="A0AAV9F5C2"/>
<feature type="domain" description="Bulb-type lectin" evidence="2">
    <location>
        <begin position="26"/>
        <end position="133"/>
    </location>
</feature>
<dbReference type="GO" id="GO:0051707">
    <property type="term" value="P:response to other organism"/>
    <property type="evidence" value="ECO:0007669"/>
    <property type="project" value="UniProtKB-ARBA"/>
</dbReference>
<dbReference type="PROSITE" id="PS50927">
    <property type="entry name" value="BULB_LECTIN"/>
    <property type="match status" value="1"/>
</dbReference>
<feature type="chain" id="PRO_5043731804" description="Bulb-type lectin domain-containing protein" evidence="1">
    <location>
        <begin position="26"/>
        <end position="155"/>
    </location>
</feature>